<name>A0ABQ1L1H3_9BURK</name>
<keyword evidence="2" id="KW-0472">Membrane</keyword>
<feature type="region of interest" description="Disordered" evidence="1">
    <location>
        <begin position="102"/>
        <end position="136"/>
    </location>
</feature>
<feature type="transmembrane region" description="Helical" evidence="2">
    <location>
        <begin position="30"/>
        <end position="50"/>
    </location>
</feature>
<evidence type="ECO:0000313" key="4">
    <source>
        <dbReference type="Proteomes" id="UP000622638"/>
    </source>
</evidence>
<protein>
    <recommendedName>
        <fullName evidence="5">Sporulation protein</fullName>
    </recommendedName>
</protein>
<keyword evidence="2" id="KW-1133">Transmembrane helix</keyword>
<dbReference type="Proteomes" id="UP000622638">
    <property type="component" value="Unassembled WGS sequence"/>
</dbReference>
<comment type="caution">
    <text evidence="3">The sequence shown here is derived from an EMBL/GenBank/DDBJ whole genome shotgun (WGS) entry which is preliminary data.</text>
</comment>
<organism evidence="3 4">
    <name type="scientific">Pseudoduganella buxea</name>
    <dbReference type="NCBI Taxonomy" id="1949069"/>
    <lineage>
        <taxon>Bacteria</taxon>
        <taxon>Pseudomonadati</taxon>
        <taxon>Pseudomonadota</taxon>
        <taxon>Betaproteobacteria</taxon>
        <taxon>Burkholderiales</taxon>
        <taxon>Oxalobacteraceae</taxon>
        <taxon>Telluria group</taxon>
        <taxon>Pseudoduganella</taxon>
    </lineage>
</organism>
<dbReference type="EMBL" id="BMKG01000019">
    <property type="protein sequence ID" value="GGC14598.1"/>
    <property type="molecule type" value="Genomic_DNA"/>
</dbReference>
<evidence type="ECO:0000256" key="1">
    <source>
        <dbReference type="SAM" id="MobiDB-lite"/>
    </source>
</evidence>
<keyword evidence="2" id="KW-0812">Transmembrane</keyword>
<accession>A0ABQ1L1H3</accession>
<gene>
    <name evidence="3" type="ORF">GCM10011572_40050</name>
</gene>
<sequence length="136" mass="13716">MHYPNTKHDVEFPMMLHQKIPTTSARLHPLMAGAAVAVILFSVVATVAIVRWLPAAGRSADAGVDAGVDASVDVAVDTGIAAGLPAGYVTVSSPVPATAARASSATAAAAETQAAPSKAKPPRQQPQALLAQQSAV</sequence>
<reference evidence="4" key="1">
    <citation type="journal article" date="2019" name="Int. J. Syst. Evol. Microbiol.">
        <title>The Global Catalogue of Microorganisms (GCM) 10K type strain sequencing project: providing services to taxonomists for standard genome sequencing and annotation.</title>
        <authorList>
            <consortium name="The Broad Institute Genomics Platform"/>
            <consortium name="The Broad Institute Genome Sequencing Center for Infectious Disease"/>
            <person name="Wu L."/>
            <person name="Ma J."/>
        </authorList>
    </citation>
    <scope>NUCLEOTIDE SEQUENCE [LARGE SCALE GENOMIC DNA]</scope>
    <source>
        <strain evidence="4">CGMCC 1.15931</strain>
    </source>
</reference>
<evidence type="ECO:0000256" key="2">
    <source>
        <dbReference type="SAM" id="Phobius"/>
    </source>
</evidence>
<evidence type="ECO:0000313" key="3">
    <source>
        <dbReference type="EMBL" id="GGC14598.1"/>
    </source>
</evidence>
<feature type="compositionally biased region" description="Low complexity" evidence="1">
    <location>
        <begin position="102"/>
        <end position="118"/>
    </location>
</feature>
<keyword evidence="4" id="KW-1185">Reference proteome</keyword>
<feature type="compositionally biased region" description="Low complexity" evidence="1">
    <location>
        <begin position="125"/>
        <end position="136"/>
    </location>
</feature>
<proteinExistence type="predicted"/>
<evidence type="ECO:0008006" key="5">
    <source>
        <dbReference type="Google" id="ProtNLM"/>
    </source>
</evidence>